<dbReference type="InterPro" id="IPR048395">
    <property type="entry name" value="Glyco_hydro_31_C"/>
</dbReference>
<dbReference type="SUPFAM" id="SSF51445">
    <property type="entry name" value="(Trans)glycosidases"/>
    <property type="match status" value="1"/>
</dbReference>
<dbReference type="Pfam" id="PF01055">
    <property type="entry name" value="Glyco_hydro_31_2nd"/>
    <property type="match status" value="1"/>
</dbReference>
<dbReference type="GO" id="GO:0005975">
    <property type="term" value="P:carbohydrate metabolic process"/>
    <property type="evidence" value="ECO:0007669"/>
    <property type="project" value="InterPro"/>
</dbReference>
<dbReference type="AlphaFoldDB" id="A0A2W5F434"/>
<evidence type="ECO:0000313" key="6">
    <source>
        <dbReference type="EMBL" id="PZP48607.1"/>
    </source>
</evidence>
<feature type="domain" description="Glycosyl hydrolase family 31 C-terminal" evidence="5">
    <location>
        <begin position="512"/>
        <end position="600"/>
    </location>
</feature>
<dbReference type="InterPro" id="IPR033403">
    <property type="entry name" value="DUF5110"/>
</dbReference>
<comment type="similarity">
    <text evidence="1 2">Belongs to the glycosyl hydrolase 31 family.</text>
</comment>
<dbReference type="InterPro" id="IPR000322">
    <property type="entry name" value="Glyco_hydro_31_TIM"/>
</dbReference>
<organism evidence="6 7">
    <name type="scientific">Pseudopedobacter saltans</name>
    <dbReference type="NCBI Taxonomy" id="151895"/>
    <lineage>
        <taxon>Bacteria</taxon>
        <taxon>Pseudomonadati</taxon>
        <taxon>Bacteroidota</taxon>
        <taxon>Sphingobacteriia</taxon>
        <taxon>Sphingobacteriales</taxon>
        <taxon>Sphingobacteriaceae</taxon>
        <taxon>Pseudopedobacter</taxon>
    </lineage>
</organism>
<evidence type="ECO:0000259" key="4">
    <source>
        <dbReference type="Pfam" id="PF17137"/>
    </source>
</evidence>
<gene>
    <name evidence="6" type="ORF">DI598_09845</name>
</gene>
<evidence type="ECO:0000259" key="5">
    <source>
        <dbReference type="Pfam" id="PF21365"/>
    </source>
</evidence>
<evidence type="ECO:0000256" key="1">
    <source>
        <dbReference type="ARBA" id="ARBA00007806"/>
    </source>
</evidence>
<evidence type="ECO:0000256" key="2">
    <source>
        <dbReference type="RuleBase" id="RU361185"/>
    </source>
</evidence>
<evidence type="ECO:0000259" key="3">
    <source>
        <dbReference type="Pfam" id="PF01055"/>
    </source>
</evidence>
<reference evidence="6 7" key="1">
    <citation type="submission" date="2017-11" db="EMBL/GenBank/DDBJ databases">
        <title>Infants hospitalized years apart are colonized by the same room-sourced microbial strains.</title>
        <authorList>
            <person name="Brooks B."/>
            <person name="Olm M.R."/>
            <person name="Firek B.A."/>
            <person name="Baker R."/>
            <person name="Thomas B.C."/>
            <person name="Morowitz M.J."/>
            <person name="Banfield J.F."/>
        </authorList>
    </citation>
    <scope>NUCLEOTIDE SEQUENCE [LARGE SCALE GENOMIC DNA]</scope>
    <source>
        <strain evidence="6">S2_009_000_R2_76</strain>
    </source>
</reference>
<feature type="domain" description="DUF5110" evidence="4">
    <location>
        <begin position="620"/>
        <end position="688"/>
    </location>
</feature>
<keyword evidence="2" id="KW-0326">Glycosidase</keyword>
<dbReference type="Proteomes" id="UP000249645">
    <property type="component" value="Unassembled WGS sequence"/>
</dbReference>
<sequence>MAQGHYQSKANPLAVLNPEKNIRFTVLSPNLIRMEWDSTGHFTDLPSFTVVNRKMKVPHFTKTIKDRKFIVTTDALRLEYVMGTGKFSSTNLHVSSVGISSTILWEPGKSQTDNLKGTYRTLDEYDGDSKHGVKMPIEDGMLAKDGWTFLDDSQSLLFDSSSNPWVDKSARHSNQDWYVFIYGSDYKKALFDYASIGGNVPLPPRFAFGYWWSRYWRYSDNEFRSLLANFKRFNIPLDVLVIDMDWHKQGWTGWTWDSSLFPNPSKFLQWTNEQHLKTTLNLHPADGVGFNEEKYRQFAHAMAFDTVGHKSIPYQGSNRKFMQTLFDTVLRPFEKMGIDFWWLDWQQWLEDKDVPNLSNTWWLNYMFFTDMANKGTSRPMLYHRWGGLGNHRYQIGFSGDAIISWKSLAFQPYFTSTASNVLYDYWSHDIGGHTITRDFKGLDPELYARWMQFGALSPIFRTHSTKNGLLNKELWEFRGKYYDAIYDAVKLRYRLAPYIYTMARKTYDSAIAICRPMYYDYPTDSNAYQFKDQYAFGDDILVAPITEPSTNGISTKRIWLPPNDNWYEWNTGTLLKGGQIVDRKFSLDEYPIYVKAGAIIPMNSDSVQNLDGQPSTISLGVFPGMQNPSVGNLYEDPGNNKNYVNDNSTTSYRTSLDAQNNISFVINPVKGNFKGMQLKRKYIVRFYGKSIPSSVWVNGKNVLYDNASAGAHWKFDGNDM</sequence>
<dbReference type="InterPro" id="IPR051816">
    <property type="entry name" value="Glycosyl_Hydrolase_31"/>
</dbReference>
<dbReference type="PANTHER" id="PTHR43863:SF2">
    <property type="entry name" value="MALTASE-GLUCOAMYLASE"/>
    <property type="match status" value="1"/>
</dbReference>
<name>A0A2W5F434_9SPHI</name>
<keyword evidence="2" id="KW-0378">Hydrolase</keyword>
<comment type="caution">
    <text evidence="6">The sequence shown here is derived from an EMBL/GenBank/DDBJ whole genome shotgun (WGS) entry which is preliminary data.</text>
</comment>
<evidence type="ECO:0000313" key="7">
    <source>
        <dbReference type="Proteomes" id="UP000249645"/>
    </source>
</evidence>
<dbReference type="Pfam" id="PF17137">
    <property type="entry name" value="DUF5110"/>
    <property type="match status" value="1"/>
</dbReference>
<dbReference type="GO" id="GO:0004553">
    <property type="term" value="F:hydrolase activity, hydrolyzing O-glycosyl compounds"/>
    <property type="evidence" value="ECO:0007669"/>
    <property type="project" value="InterPro"/>
</dbReference>
<accession>A0A2W5F434</accession>
<dbReference type="InterPro" id="IPR013780">
    <property type="entry name" value="Glyco_hydro_b"/>
</dbReference>
<dbReference type="Gene3D" id="2.60.40.1180">
    <property type="entry name" value="Golgi alpha-mannosidase II"/>
    <property type="match status" value="2"/>
</dbReference>
<protein>
    <submittedName>
        <fullName evidence="6">Alpha-xylosidase</fullName>
    </submittedName>
</protein>
<dbReference type="PANTHER" id="PTHR43863">
    <property type="entry name" value="HYDROLASE, PUTATIVE (AFU_ORTHOLOGUE AFUA_1G03140)-RELATED"/>
    <property type="match status" value="1"/>
</dbReference>
<dbReference type="CDD" id="cd06595">
    <property type="entry name" value="GH31_u1"/>
    <property type="match status" value="1"/>
</dbReference>
<dbReference type="SUPFAM" id="SSF51011">
    <property type="entry name" value="Glycosyl hydrolase domain"/>
    <property type="match status" value="1"/>
</dbReference>
<dbReference type="Gene3D" id="3.20.20.80">
    <property type="entry name" value="Glycosidases"/>
    <property type="match status" value="1"/>
</dbReference>
<proteinExistence type="inferred from homology"/>
<feature type="domain" description="Glycoside hydrolase family 31 TIM barrel" evidence="3">
    <location>
        <begin position="201"/>
        <end position="502"/>
    </location>
</feature>
<feature type="non-terminal residue" evidence="6">
    <location>
        <position position="720"/>
    </location>
</feature>
<dbReference type="InterPro" id="IPR017853">
    <property type="entry name" value="GH"/>
</dbReference>
<dbReference type="EMBL" id="QFOI01000158">
    <property type="protein sequence ID" value="PZP48607.1"/>
    <property type="molecule type" value="Genomic_DNA"/>
</dbReference>
<dbReference type="Pfam" id="PF21365">
    <property type="entry name" value="Glyco_hydro_31_3rd"/>
    <property type="match status" value="1"/>
</dbReference>